<dbReference type="EMBL" id="VBWN01000004">
    <property type="protein sequence ID" value="TLF42100.1"/>
    <property type="molecule type" value="Genomic_DNA"/>
</dbReference>
<protein>
    <submittedName>
        <fullName evidence="1">Uncharacterized protein</fullName>
    </submittedName>
</protein>
<gene>
    <name evidence="1" type="ORF">FEI14_07335</name>
</gene>
<reference evidence="1 2" key="1">
    <citation type="submission" date="2019-05" db="EMBL/GenBank/DDBJ databases">
        <title>Genome-based reclassification of Lactobacillus casei as Lactobacillus casei subsp. casei. subsp.nov., description of Lactobacillus casei subsp. zeae subsp. nov., and emended description of Lactobacillus casei.</title>
        <authorList>
            <person name="Huang C.-H."/>
        </authorList>
    </citation>
    <scope>NUCLEOTIDE SEQUENCE [LARGE SCALE GENOMIC DNA]</scope>
    <source>
        <strain evidence="1 2">CRBIP24.58</strain>
    </source>
</reference>
<evidence type="ECO:0000313" key="2">
    <source>
        <dbReference type="Proteomes" id="UP000307781"/>
    </source>
</evidence>
<accession>A0A5R8LXT8</accession>
<comment type="caution">
    <text evidence="1">The sequence shown here is derived from an EMBL/GenBank/DDBJ whole genome shotgun (WGS) entry which is preliminary data.</text>
</comment>
<evidence type="ECO:0000313" key="1">
    <source>
        <dbReference type="EMBL" id="TLF42100.1"/>
    </source>
</evidence>
<sequence>MGLSCENHCWRFTAYNEAELRDRVLCGLEVVPSALASRRHPIWPEIVEFGTAKNIFSRKTLTLPTIPASYLLPL</sequence>
<proteinExistence type="predicted"/>
<name>A0A5R8LXT8_LACZE</name>
<dbReference type="AlphaFoldDB" id="A0A5R8LXT8"/>
<organism evidence="1 2">
    <name type="scientific">Lacticaseibacillus zeae</name>
    <name type="common">Lactobacillus zeae</name>
    <dbReference type="NCBI Taxonomy" id="57037"/>
    <lineage>
        <taxon>Bacteria</taxon>
        <taxon>Bacillati</taxon>
        <taxon>Bacillota</taxon>
        <taxon>Bacilli</taxon>
        <taxon>Lactobacillales</taxon>
        <taxon>Lactobacillaceae</taxon>
        <taxon>Lacticaseibacillus</taxon>
    </lineage>
</organism>
<dbReference type="Proteomes" id="UP000307781">
    <property type="component" value="Unassembled WGS sequence"/>
</dbReference>